<dbReference type="Proteomes" id="UP000054773">
    <property type="component" value="Unassembled WGS sequence"/>
</dbReference>
<accession>A0A0W0TW16</accession>
<keyword evidence="1" id="KW-0812">Transmembrane</keyword>
<dbReference type="RefSeq" id="WP_058525633.1">
    <property type="nucleotide sequence ID" value="NZ_CAAAHY010000001.1"/>
</dbReference>
<dbReference type="OrthoDB" id="5650426at2"/>
<name>A0A0W0TW16_LEGER</name>
<keyword evidence="1" id="KW-1133">Transmembrane helix</keyword>
<organism evidence="2 3">
    <name type="scientific">Legionella erythra</name>
    <dbReference type="NCBI Taxonomy" id="448"/>
    <lineage>
        <taxon>Bacteria</taxon>
        <taxon>Pseudomonadati</taxon>
        <taxon>Pseudomonadota</taxon>
        <taxon>Gammaproteobacteria</taxon>
        <taxon>Legionellales</taxon>
        <taxon>Legionellaceae</taxon>
        <taxon>Legionella</taxon>
    </lineage>
</organism>
<dbReference type="EMBL" id="LNYA01000003">
    <property type="protein sequence ID" value="KTC99560.1"/>
    <property type="molecule type" value="Genomic_DNA"/>
</dbReference>
<evidence type="ECO:0000313" key="3">
    <source>
        <dbReference type="Proteomes" id="UP000054773"/>
    </source>
</evidence>
<proteinExistence type="predicted"/>
<reference evidence="2 3" key="1">
    <citation type="submission" date="2015-11" db="EMBL/GenBank/DDBJ databases">
        <title>Genomic analysis of 38 Legionella species identifies large and diverse effector repertoires.</title>
        <authorList>
            <person name="Burstein D."/>
            <person name="Amaro F."/>
            <person name="Zusman T."/>
            <person name="Lifshitz Z."/>
            <person name="Cohen O."/>
            <person name="Gilbert J.A."/>
            <person name="Pupko T."/>
            <person name="Shuman H.A."/>
            <person name="Segal G."/>
        </authorList>
    </citation>
    <scope>NUCLEOTIDE SEQUENCE [LARGE SCALE GENOMIC DNA]</scope>
    <source>
        <strain evidence="2 3">SE-32A-C8</strain>
    </source>
</reference>
<keyword evidence="1" id="KW-0472">Membrane</keyword>
<feature type="transmembrane region" description="Helical" evidence="1">
    <location>
        <begin position="12"/>
        <end position="30"/>
    </location>
</feature>
<gene>
    <name evidence="2" type="ORF">Lery_0461</name>
</gene>
<evidence type="ECO:0000313" key="2">
    <source>
        <dbReference type="EMBL" id="KTC99560.1"/>
    </source>
</evidence>
<evidence type="ECO:0000256" key="1">
    <source>
        <dbReference type="SAM" id="Phobius"/>
    </source>
</evidence>
<protein>
    <submittedName>
        <fullName evidence="2">Uncharacterized protein</fullName>
    </submittedName>
</protein>
<dbReference type="AlphaFoldDB" id="A0A0W0TW16"/>
<sequence length="70" mass="7869">MTALPHFACAHPYLSMLVFTCIGFLLRGMMRVNLQAVRLAIDDLDLALQDNDLEQAKLCLSRLKTGFGWT</sequence>
<comment type="caution">
    <text evidence="2">The sequence shown here is derived from an EMBL/GenBank/DDBJ whole genome shotgun (WGS) entry which is preliminary data.</text>
</comment>
<keyword evidence="3" id="KW-1185">Reference proteome</keyword>
<dbReference type="PATRIC" id="fig|448.7.peg.478"/>